<gene>
    <name evidence="1" type="ORF">L2E82_48309</name>
</gene>
<protein>
    <submittedName>
        <fullName evidence="1">Uncharacterized protein</fullName>
    </submittedName>
</protein>
<evidence type="ECO:0000313" key="1">
    <source>
        <dbReference type="EMBL" id="KAI3690329.1"/>
    </source>
</evidence>
<reference evidence="2" key="1">
    <citation type="journal article" date="2022" name="Mol. Ecol. Resour.">
        <title>The genomes of chicory, endive, great burdock and yacon provide insights into Asteraceae palaeo-polyploidization history and plant inulin production.</title>
        <authorList>
            <person name="Fan W."/>
            <person name="Wang S."/>
            <person name="Wang H."/>
            <person name="Wang A."/>
            <person name="Jiang F."/>
            <person name="Liu H."/>
            <person name="Zhao H."/>
            <person name="Xu D."/>
            <person name="Zhang Y."/>
        </authorList>
    </citation>
    <scope>NUCLEOTIDE SEQUENCE [LARGE SCALE GENOMIC DNA]</scope>
    <source>
        <strain evidence="2">cv. Punajuju</strain>
    </source>
</reference>
<dbReference type="EMBL" id="CM042017">
    <property type="protein sequence ID" value="KAI3690329.1"/>
    <property type="molecule type" value="Genomic_DNA"/>
</dbReference>
<evidence type="ECO:0000313" key="2">
    <source>
        <dbReference type="Proteomes" id="UP001055811"/>
    </source>
</evidence>
<sequence>MRCEPSTELKVGSVMQTSILFPIVYGCASVRMAITRSNGGPDAGTSSGGGPTDENIRNLIAEEVSREVFATIPQFFGTIKVELWAMLEERLATQRTSRARDASYKDFSALFASDV</sequence>
<organism evidence="1 2">
    <name type="scientific">Cichorium intybus</name>
    <name type="common">Chicory</name>
    <dbReference type="NCBI Taxonomy" id="13427"/>
    <lineage>
        <taxon>Eukaryota</taxon>
        <taxon>Viridiplantae</taxon>
        <taxon>Streptophyta</taxon>
        <taxon>Embryophyta</taxon>
        <taxon>Tracheophyta</taxon>
        <taxon>Spermatophyta</taxon>
        <taxon>Magnoliopsida</taxon>
        <taxon>eudicotyledons</taxon>
        <taxon>Gunneridae</taxon>
        <taxon>Pentapetalae</taxon>
        <taxon>asterids</taxon>
        <taxon>campanulids</taxon>
        <taxon>Asterales</taxon>
        <taxon>Asteraceae</taxon>
        <taxon>Cichorioideae</taxon>
        <taxon>Cichorieae</taxon>
        <taxon>Cichoriinae</taxon>
        <taxon>Cichorium</taxon>
    </lineage>
</organism>
<accession>A0ACB8YX49</accession>
<name>A0ACB8YX49_CICIN</name>
<dbReference type="Proteomes" id="UP001055811">
    <property type="component" value="Linkage Group LG09"/>
</dbReference>
<proteinExistence type="predicted"/>
<reference evidence="1 2" key="2">
    <citation type="journal article" date="2022" name="Mol. Ecol. Resour.">
        <title>The genomes of chicory, endive, great burdock and yacon provide insights into Asteraceae paleo-polyploidization history and plant inulin production.</title>
        <authorList>
            <person name="Fan W."/>
            <person name="Wang S."/>
            <person name="Wang H."/>
            <person name="Wang A."/>
            <person name="Jiang F."/>
            <person name="Liu H."/>
            <person name="Zhao H."/>
            <person name="Xu D."/>
            <person name="Zhang Y."/>
        </authorList>
    </citation>
    <scope>NUCLEOTIDE SEQUENCE [LARGE SCALE GENOMIC DNA]</scope>
    <source>
        <strain evidence="2">cv. Punajuju</strain>
        <tissue evidence="1">Leaves</tissue>
    </source>
</reference>
<comment type="caution">
    <text evidence="1">The sequence shown here is derived from an EMBL/GenBank/DDBJ whole genome shotgun (WGS) entry which is preliminary data.</text>
</comment>
<keyword evidence="2" id="KW-1185">Reference proteome</keyword>